<evidence type="ECO:0000259" key="2">
    <source>
        <dbReference type="Pfam" id="PF22685"/>
    </source>
</evidence>
<dbReference type="Pfam" id="PF01408">
    <property type="entry name" value="GFO_IDH_MocA"/>
    <property type="match status" value="1"/>
</dbReference>
<dbReference type="PANTHER" id="PTHR43708">
    <property type="entry name" value="CONSERVED EXPRESSED OXIDOREDUCTASE (EUROFUNG)"/>
    <property type="match status" value="1"/>
</dbReference>
<evidence type="ECO:0000259" key="1">
    <source>
        <dbReference type="Pfam" id="PF01408"/>
    </source>
</evidence>
<dbReference type="InterPro" id="IPR055080">
    <property type="entry name" value="Gal80p-like_C"/>
</dbReference>
<dbReference type="Proteomes" id="UP001479436">
    <property type="component" value="Unassembled WGS sequence"/>
</dbReference>
<dbReference type="Gene3D" id="3.40.50.720">
    <property type="entry name" value="NAD(P)-binding Rossmann-like Domain"/>
    <property type="match status" value="1"/>
</dbReference>
<feature type="domain" description="Gfo/Idh/MocA-like oxidoreductase N-terminal" evidence="1">
    <location>
        <begin position="5"/>
        <end position="129"/>
    </location>
</feature>
<dbReference type="InterPro" id="IPR036291">
    <property type="entry name" value="NAD(P)-bd_dom_sf"/>
</dbReference>
<evidence type="ECO:0008006" key="5">
    <source>
        <dbReference type="Google" id="ProtNLM"/>
    </source>
</evidence>
<reference evidence="3 4" key="1">
    <citation type="submission" date="2023-04" db="EMBL/GenBank/DDBJ databases">
        <title>Genome of Basidiobolus ranarum AG-B5.</title>
        <authorList>
            <person name="Stajich J.E."/>
            <person name="Carter-House D."/>
            <person name="Gryganskyi A."/>
        </authorList>
    </citation>
    <scope>NUCLEOTIDE SEQUENCE [LARGE SCALE GENOMIC DNA]</scope>
    <source>
        <strain evidence="3 4">AG-B5</strain>
    </source>
</reference>
<protein>
    <recommendedName>
        <fullName evidence="5">Gfo/Idh/MocA-like oxidoreductase N-terminal domain-containing protein</fullName>
    </recommendedName>
</protein>
<dbReference type="Gene3D" id="3.30.360.10">
    <property type="entry name" value="Dihydrodipicolinate Reductase, domain 2"/>
    <property type="match status" value="1"/>
</dbReference>
<dbReference type="PANTHER" id="PTHR43708:SF1">
    <property type="entry name" value="GALACTOSE_LACTOSE METABOLISM REGULATORY PROTEIN GAL80"/>
    <property type="match status" value="1"/>
</dbReference>
<dbReference type="SUPFAM" id="SSF51735">
    <property type="entry name" value="NAD(P)-binding Rossmann-fold domains"/>
    <property type="match status" value="1"/>
</dbReference>
<proteinExistence type="predicted"/>
<comment type="caution">
    <text evidence="3">The sequence shown here is derived from an EMBL/GenBank/DDBJ whole genome shotgun (WGS) entry which is preliminary data.</text>
</comment>
<dbReference type="EMBL" id="JASJQH010003011">
    <property type="protein sequence ID" value="KAK9759814.1"/>
    <property type="molecule type" value="Genomic_DNA"/>
</dbReference>
<accession>A0ABR2WE86</accession>
<dbReference type="InterPro" id="IPR000683">
    <property type="entry name" value="Gfo/Idh/MocA-like_OxRdtase_N"/>
</dbReference>
<name>A0ABR2WE86_9FUNG</name>
<dbReference type="InterPro" id="IPR051317">
    <property type="entry name" value="Gfo/Idh/MocA_oxidoreduct"/>
</dbReference>
<gene>
    <name evidence="3" type="ORF">K7432_016788</name>
</gene>
<keyword evidence="4" id="KW-1185">Reference proteome</keyword>
<evidence type="ECO:0000313" key="3">
    <source>
        <dbReference type="EMBL" id="KAK9759814.1"/>
    </source>
</evidence>
<evidence type="ECO:0000313" key="4">
    <source>
        <dbReference type="Proteomes" id="UP001479436"/>
    </source>
</evidence>
<feature type="domain" description="Gal80p-like C-terminal" evidence="2">
    <location>
        <begin position="138"/>
        <end position="211"/>
    </location>
</feature>
<organism evidence="3 4">
    <name type="scientific">Basidiobolus ranarum</name>
    <dbReference type="NCBI Taxonomy" id="34480"/>
    <lineage>
        <taxon>Eukaryota</taxon>
        <taxon>Fungi</taxon>
        <taxon>Fungi incertae sedis</taxon>
        <taxon>Zoopagomycota</taxon>
        <taxon>Entomophthoromycotina</taxon>
        <taxon>Basidiobolomycetes</taxon>
        <taxon>Basidiobolales</taxon>
        <taxon>Basidiobolaceae</taxon>
        <taxon>Basidiobolus</taxon>
    </lineage>
</organism>
<dbReference type="Pfam" id="PF22685">
    <property type="entry name" value="Gal80p_C-like"/>
    <property type="match status" value="1"/>
</dbReference>
<sequence>MSSKINLGIIGLSAANSWASNAHYPYLKDSDKYRIAAISNSKLESSEAAAEKYGIPREHAHASADSIAADRDVNLVVVSVKVPYHKQLLLPAIKAKKDVFSEWPLGANLEEAQEIAHLAQEAGVRTMVGLQARQDVAINEAKKLVDSGKLGEILSTSFMGYGLAWTDIADESNAYGYDIKNGATLTTIPSGHSLDAICYVLGEFETVSATAIRD</sequence>